<evidence type="ECO:0000256" key="3">
    <source>
        <dbReference type="ARBA" id="ARBA00022556"/>
    </source>
</evidence>
<dbReference type="NCBIfam" id="TIGR01852">
    <property type="entry name" value="lipid_A_lpxA"/>
    <property type="match status" value="1"/>
</dbReference>
<evidence type="ECO:0000256" key="4">
    <source>
        <dbReference type="ARBA" id="ARBA00022679"/>
    </source>
</evidence>
<sequence length="272" mass="29137">MFSSTLTIHATAIIHPTAVIGENVTIGPFSIVEEGVKIGDGCKVGSHVLIGSHTQLGKNNQIFQGAIVGAVPQDKSCKNGGDRLIIGDNNTIREYVTISKGTHKSDGVTRVGDGNLLMNYVHIGHDAILGNHIVIANSAQLAGHVEIEDYVFIGGQVCILQFCKIGKLSMIGGMSGVSQDIVPYSLANGERGDICGVNILGLRKEGISRDEVKIIKEIHSILFRQKLSLAKSIEAINALPPSECKHHTLQFLNKSTQGIARMNDKFTPPNNN</sequence>
<proteinExistence type="predicted"/>
<evidence type="ECO:0000256" key="2">
    <source>
        <dbReference type="ARBA" id="ARBA00022516"/>
    </source>
</evidence>
<dbReference type="CDD" id="cd03351">
    <property type="entry name" value="LbH_UDP-GlcNAc_AT"/>
    <property type="match status" value="1"/>
</dbReference>
<evidence type="ECO:0000256" key="6">
    <source>
        <dbReference type="ARBA" id="ARBA00023098"/>
    </source>
</evidence>
<dbReference type="SUPFAM" id="SSF51161">
    <property type="entry name" value="Trimeric LpxA-like enzymes"/>
    <property type="match status" value="1"/>
</dbReference>
<dbReference type="InterPro" id="IPR001451">
    <property type="entry name" value="Hexapep"/>
</dbReference>
<dbReference type="NCBIfam" id="NF003657">
    <property type="entry name" value="PRK05289.1"/>
    <property type="match status" value="1"/>
</dbReference>
<dbReference type="InterPro" id="IPR010137">
    <property type="entry name" value="Lipid_A_LpxA"/>
</dbReference>
<evidence type="ECO:0000313" key="9">
    <source>
        <dbReference type="EMBL" id="MBD7970504.1"/>
    </source>
</evidence>
<dbReference type="InterPro" id="IPR029098">
    <property type="entry name" value="Acetyltransf_C"/>
</dbReference>
<dbReference type="InterPro" id="IPR018357">
    <property type="entry name" value="Hexapep_transf_CS"/>
</dbReference>
<dbReference type="Gene3D" id="2.160.10.10">
    <property type="entry name" value="Hexapeptide repeat proteins"/>
    <property type="match status" value="1"/>
</dbReference>
<dbReference type="Gene3D" id="1.20.1180.10">
    <property type="entry name" value="Udp N-acetylglucosamine O-acyltransferase, C-terminal domain"/>
    <property type="match status" value="1"/>
</dbReference>
<evidence type="ECO:0000256" key="5">
    <source>
        <dbReference type="ARBA" id="ARBA00022737"/>
    </source>
</evidence>
<reference evidence="9 10" key="1">
    <citation type="submission" date="2020-08" db="EMBL/GenBank/DDBJ databases">
        <title>A Genomic Blueprint of the Chicken Gut Microbiome.</title>
        <authorList>
            <person name="Gilroy R."/>
            <person name="Ravi A."/>
            <person name="Getino M."/>
            <person name="Pursley I."/>
            <person name="Horton D.L."/>
            <person name="Alikhan N.-F."/>
            <person name="Baker D."/>
            <person name="Gharbi K."/>
            <person name="Hall N."/>
            <person name="Watson M."/>
            <person name="Adriaenssens E.M."/>
            <person name="Foster-Nyarko E."/>
            <person name="Jarju S."/>
            <person name="Secka A."/>
            <person name="Antonio M."/>
            <person name="Oren A."/>
            <person name="Chaudhuri R."/>
            <person name="La Ragione R.M."/>
            <person name="Hildebrand F."/>
            <person name="Pallen M.J."/>
        </authorList>
    </citation>
    <scope>NUCLEOTIDE SEQUENCE [LARGE SCALE GENOMIC DNA]</scope>
    <source>
        <strain evidence="9 10">Sa2BVA9</strain>
    </source>
</reference>
<dbReference type="EMBL" id="JACSQL010000013">
    <property type="protein sequence ID" value="MBD7970504.1"/>
    <property type="molecule type" value="Genomic_DNA"/>
</dbReference>
<evidence type="ECO:0000256" key="1">
    <source>
        <dbReference type="ARBA" id="ARBA00022490"/>
    </source>
</evidence>
<dbReference type="RefSeq" id="WP_191803666.1">
    <property type="nucleotide sequence ID" value="NZ_JACSQL010000013.1"/>
</dbReference>
<keyword evidence="2" id="KW-0444">Lipid biosynthesis</keyword>
<evidence type="ECO:0000259" key="8">
    <source>
        <dbReference type="Pfam" id="PF13720"/>
    </source>
</evidence>
<dbReference type="GO" id="GO:0008780">
    <property type="term" value="F:acyl-[acyl-carrier-protein]-UDP-N-acetylglucosamine O-acyltransferase activity"/>
    <property type="evidence" value="ECO:0007669"/>
    <property type="project" value="UniProtKB-EC"/>
</dbReference>
<dbReference type="PANTHER" id="PTHR43480">
    <property type="entry name" value="ACYL-[ACYL-CARRIER-PROTEIN]--UDP-N-ACETYLGLUCOSAMINE O-ACYLTRANSFERASE"/>
    <property type="match status" value="1"/>
</dbReference>
<dbReference type="InterPro" id="IPR037157">
    <property type="entry name" value="Acetyltransf_C_sf"/>
</dbReference>
<organism evidence="9 10">
    <name type="scientific">Paenibacillus gallinarum</name>
    <dbReference type="NCBI Taxonomy" id="2762232"/>
    <lineage>
        <taxon>Bacteria</taxon>
        <taxon>Bacillati</taxon>
        <taxon>Bacillota</taxon>
        <taxon>Bacilli</taxon>
        <taxon>Bacillales</taxon>
        <taxon>Paenibacillaceae</taxon>
        <taxon>Paenibacillus</taxon>
    </lineage>
</organism>
<name>A0ABR8T4I2_9BACL</name>
<keyword evidence="5" id="KW-0677">Repeat</keyword>
<dbReference type="Proteomes" id="UP000608071">
    <property type="component" value="Unassembled WGS sequence"/>
</dbReference>
<gene>
    <name evidence="9" type="primary">lpxA</name>
    <name evidence="9" type="ORF">H9647_20775</name>
</gene>
<keyword evidence="1" id="KW-0963">Cytoplasm</keyword>
<dbReference type="Pfam" id="PF00132">
    <property type="entry name" value="Hexapep"/>
    <property type="match status" value="1"/>
</dbReference>
<protein>
    <submittedName>
        <fullName evidence="9">Acyl-ACP--UDP-N-acetylglucosamine O-acyltransferase</fullName>
        <ecNumber evidence="9">2.3.1.129</ecNumber>
    </submittedName>
</protein>
<keyword evidence="6" id="KW-0443">Lipid metabolism</keyword>
<keyword evidence="4 9" id="KW-0808">Transferase</keyword>
<dbReference type="PROSITE" id="PS00101">
    <property type="entry name" value="HEXAPEP_TRANSFERASES"/>
    <property type="match status" value="1"/>
</dbReference>
<dbReference type="EC" id="2.3.1.129" evidence="9"/>
<keyword evidence="7 9" id="KW-0012">Acyltransferase</keyword>
<feature type="domain" description="UDP N-acetylglucosamine O-acyltransferase C-terminal" evidence="8">
    <location>
        <begin position="180"/>
        <end position="259"/>
    </location>
</feature>
<accession>A0ABR8T4I2</accession>
<dbReference type="PANTHER" id="PTHR43480:SF1">
    <property type="entry name" value="ACYL-[ACYL-CARRIER-PROTEIN]--UDP-N-ACETYLGLUCOSAMINE O-ACYLTRANSFERASE, MITOCHONDRIAL-RELATED"/>
    <property type="match status" value="1"/>
</dbReference>
<keyword evidence="3" id="KW-0441">Lipid A biosynthesis</keyword>
<keyword evidence="10" id="KW-1185">Reference proteome</keyword>
<comment type="caution">
    <text evidence="9">The sequence shown here is derived from an EMBL/GenBank/DDBJ whole genome shotgun (WGS) entry which is preliminary data.</text>
</comment>
<dbReference type="PIRSF" id="PIRSF000456">
    <property type="entry name" value="UDP-GlcNAc_acltr"/>
    <property type="match status" value="1"/>
</dbReference>
<evidence type="ECO:0000256" key="7">
    <source>
        <dbReference type="ARBA" id="ARBA00023315"/>
    </source>
</evidence>
<dbReference type="InterPro" id="IPR011004">
    <property type="entry name" value="Trimer_LpxA-like_sf"/>
</dbReference>
<dbReference type="Pfam" id="PF13720">
    <property type="entry name" value="Acetyltransf_11"/>
    <property type="match status" value="1"/>
</dbReference>
<evidence type="ECO:0000313" key="10">
    <source>
        <dbReference type="Proteomes" id="UP000608071"/>
    </source>
</evidence>